<evidence type="ECO:0000313" key="1">
    <source>
        <dbReference type="EMBL" id="CAE8624659.1"/>
    </source>
</evidence>
<dbReference type="AlphaFoldDB" id="A0A813GI61"/>
<evidence type="ECO:0000313" key="2">
    <source>
        <dbReference type="Proteomes" id="UP000654075"/>
    </source>
</evidence>
<proteinExistence type="predicted"/>
<dbReference type="Proteomes" id="UP000654075">
    <property type="component" value="Unassembled WGS sequence"/>
</dbReference>
<protein>
    <submittedName>
        <fullName evidence="1">Uncharacterized protein</fullName>
    </submittedName>
</protein>
<feature type="non-terminal residue" evidence="1">
    <location>
        <position position="1"/>
    </location>
</feature>
<feature type="non-terminal residue" evidence="1">
    <location>
        <position position="86"/>
    </location>
</feature>
<name>A0A813GI61_POLGL</name>
<dbReference type="EMBL" id="CAJNNV010028456">
    <property type="protein sequence ID" value="CAE8624659.1"/>
    <property type="molecule type" value="Genomic_DNA"/>
</dbReference>
<accession>A0A813GI61</accession>
<gene>
    <name evidence="1" type="ORF">PGLA1383_LOCUS41766</name>
</gene>
<sequence>KRLTKRVAQYLFNVDSTYLDMYQITPLKTGSRCSAESLVCHDKKRDSYLYGPGAGGASVDGDLSDVDPRDCGGVAGSSTDMAKKQI</sequence>
<organism evidence="1 2">
    <name type="scientific">Polarella glacialis</name>
    <name type="common">Dinoflagellate</name>
    <dbReference type="NCBI Taxonomy" id="89957"/>
    <lineage>
        <taxon>Eukaryota</taxon>
        <taxon>Sar</taxon>
        <taxon>Alveolata</taxon>
        <taxon>Dinophyceae</taxon>
        <taxon>Suessiales</taxon>
        <taxon>Suessiaceae</taxon>
        <taxon>Polarella</taxon>
    </lineage>
</organism>
<comment type="caution">
    <text evidence="1">The sequence shown here is derived from an EMBL/GenBank/DDBJ whole genome shotgun (WGS) entry which is preliminary data.</text>
</comment>
<keyword evidence="2" id="KW-1185">Reference proteome</keyword>
<reference evidence="1" key="1">
    <citation type="submission" date="2021-02" db="EMBL/GenBank/DDBJ databases">
        <authorList>
            <person name="Dougan E. K."/>
            <person name="Rhodes N."/>
            <person name="Thang M."/>
            <person name="Chan C."/>
        </authorList>
    </citation>
    <scope>NUCLEOTIDE SEQUENCE</scope>
</reference>